<comment type="caution">
    <text evidence="1">The sequence shown here is derived from an EMBL/GenBank/DDBJ whole genome shotgun (WGS) entry which is preliminary data.</text>
</comment>
<dbReference type="Proteomes" id="UP000242814">
    <property type="component" value="Unassembled WGS sequence"/>
</dbReference>
<gene>
    <name evidence="1" type="ORF">ACO22_05469</name>
</gene>
<protein>
    <submittedName>
        <fullName evidence="1">Uncharacterized protein</fullName>
    </submittedName>
</protein>
<dbReference type="AlphaFoldDB" id="A0A1D2JAG5"/>
<organism evidence="1 2">
    <name type="scientific">Paracoccidioides brasiliensis</name>
    <dbReference type="NCBI Taxonomy" id="121759"/>
    <lineage>
        <taxon>Eukaryota</taxon>
        <taxon>Fungi</taxon>
        <taxon>Dikarya</taxon>
        <taxon>Ascomycota</taxon>
        <taxon>Pezizomycotina</taxon>
        <taxon>Eurotiomycetes</taxon>
        <taxon>Eurotiomycetidae</taxon>
        <taxon>Onygenales</taxon>
        <taxon>Ajellomycetaceae</taxon>
        <taxon>Paracoccidioides</taxon>
    </lineage>
</organism>
<evidence type="ECO:0000313" key="2">
    <source>
        <dbReference type="Proteomes" id="UP000242814"/>
    </source>
</evidence>
<dbReference type="VEuPathDB" id="FungiDB:PADG_04997"/>
<accession>A0A1D2JAG5</accession>
<reference evidence="1 2" key="1">
    <citation type="submission" date="2016-06" db="EMBL/GenBank/DDBJ databases">
        <authorList>
            <person name="Kjaerup R.B."/>
            <person name="Dalgaard T.S."/>
            <person name="Juul-Madsen H.R."/>
        </authorList>
    </citation>
    <scope>NUCLEOTIDE SEQUENCE [LARGE SCALE GENOMIC DNA]</scope>
    <source>
        <strain evidence="1 2">Pb300</strain>
    </source>
</reference>
<evidence type="ECO:0000313" key="1">
    <source>
        <dbReference type="EMBL" id="ODH22780.1"/>
    </source>
</evidence>
<dbReference type="VEuPathDB" id="FungiDB:PABG_04597"/>
<name>A0A1D2JAG5_PARBR</name>
<sequence length="149" mass="16239">MKIVPGVTEFVGTEVTGLFKAPERAGPDADISKLQYAWAPLLPSSFSVNSTDQHAQGHIENAILDVSKRREPVVQATVTMPGGIESPNHPNTDVSTSVFRQLGRATWVHVSELASTMNDQCINGITKDALWGENAEEFGSRILCKEDYI</sequence>
<dbReference type="EMBL" id="LZYO01000246">
    <property type="protein sequence ID" value="ODH22780.1"/>
    <property type="molecule type" value="Genomic_DNA"/>
</dbReference>
<proteinExistence type="predicted"/>